<evidence type="ECO:0000313" key="1">
    <source>
        <dbReference type="EMBL" id="ADL00105.1"/>
    </source>
</evidence>
<dbReference type="eggNOG" id="ENOG5032XTT">
    <property type="taxonomic scope" value="Bacteria"/>
</dbReference>
<organism evidence="1 2">
    <name type="scientific">Brevundimonas subvibrioides (strain ATCC 15264 / DSM 4735 / LMG 14903 / NBRC 16000 / CB 81)</name>
    <name type="common">Caulobacter subvibrioides</name>
    <dbReference type="NCBI Taxonomy" id="633149"/>
    <lineage>
        <taxon>Bacteria</taxon>
        <taxon>Pseudomonadati</taxon>
        <taxon>Pseudomonadota</taxon>
        <taxon>Alphaproteobacteria</taxon>
        <taxon>Caulobacterales</taxon>
        <taxon>Caulobacteraceae</taxon>
        <taxon>Brevundimonas</taxon>
    </lineage>
</organism>
<evidence type="ECO:0000313" key="2">
    <source>
        <dbReference type="Proteomes" id="UP000002696"/>
    </source>
</evidence>
<gene>
    <name evidence="1" type="ordered locus">Bresu_0791</name>
</gene>
<dbReference type="KEGG" id="bsb:Bresu_0791"/>
<dbReference type="HOGENOM" id="CLU_722938_0_0_5"/>
<reference evidence="2" key="1">
    <citation type="journal article" date="2011" name="J. Bacteriol.">
        <title>Genome sequences of eight morphologically diverse alphaproteobacteria.</title>
        <authorList>
            <consortium name="US DOE Joint Genome Institute"/>
            <person name="Brown P.J."/>
            <person name="Kysela D.T."/>
            <person name="Buechlein A."/>
            <person name="Hemmerich C."/>
            <person name="Brun Y.V."/>
        </authorList>
    </citation>
    <scope>NUCLEOTIDE SEQUENCE [LARGE SCALE GENOMIC DNA]</scope>
    <source>
        <strain evidence="2">ATCC 15264 / DSM 4735 / LMG 14903 / NBRC 16000 / CB 81</strain>
    </source>
</reference>
<dbReference type="InParanoid" id="D9QM21"/>
<dbReference type="Proteomes" id="UP000002696">
    <property type="component" value="Chromosome"/>
</dbReference>
<dbReference type="AlphaFoldDB" id="D9QM21"/>
<name>D9QM21_BRESC</name>
<accession>D9QM21</accession>
<keyword evidence="2" id="KW-1185">Reference proteome</keyword>
<sequence length="373" mass="40895">MSFSVRTIEDDDHEALNLLHRSVGWPQRSAAGWRWLAGNPARLESGAPAGWLLEADADGEACGMTGNFVQRFHRGEETLYGATGFSIIVTPRARGRSRKLLRTFAEQPGVFARYTFNANPTSSPLYKRFDMVAWPPTTHDLKLSWRIDTLACAGGRLWREVDRRAPHLIDPAQERLLNGRLGDAVSLSLPAGVSVLADLADRSPYADFWSALKAEGRLIADRSPTTIRWRLSDPDLTLRPLLLAFGAGESITGFAMATMSKGNPIEPPMLEILDLVALKNEPRAIPALMEALLKNARALGAAKVRIQTVNAHLLKRLGPLAQTAKREGGWGHCHVRFEPDTAGVDTWAPTPFDGDYGICLRPVPVPAQTRDAA</sequence>
<dbReference type="RefSeq" id="WP_013268208.1">
    <property type="nucleotide sequence ID" value="NC_014375.1"/>
</dbReference>
<dbReference type="OrthoDB" id="8180898at2"/>
<dbReference type="BioCyc" id="BSUB633149:G1GM8-792-MONOMER"/>
<proteinExistence type="predicted"/>
<dbReference type="EMBL" id="CP002102">
    <property type="protein sequence ID" value="ADL00105.1"/>
    <property type="molecule type" value="Genomic_DNA"/>
</dbReference>
<protein>
    <submittedName>
        <fullName evidence="1">Uncharacterized protein</fullName>
    </submittedName>
</protein>